<keyword evidence="2" id="KW-0472">Membrane</keyword>
<dbReference type="Proteomes" id="UP000182725">
    <property type="component" value="Unassembled WGS sequence"/>
</dbReference>
<name>A0A1H5LD02_9MICC</name>
<feature type="transmembrane region" description="Helical" evidence="2">
    <location>
        <begin position="199"/>
        <end position="216"/>
    </location>
</feature>
<dbReference type="EMBL" id="FNTV01000001">
    <property type="protein sequence ID" value="SEE74864.1"/>
    <property type="molecule type" value="Genomic_DNA"/>
</dbReference>
<feature type="transmembrane region" description="Helical" evidence="2">
    <location>
        <begin position="503"/>
        <end position="525"/>
    </location>
</feature>
<evidence type="ECO:0000313" key="4">
    <source>
        <dbReference type="Proteomes" id="UP000182725"/>
    </source>
</evidence>
<evidence type="ECO:0000313" key="3">
    <source>
        <dbReference type="EMBL" id="SEE74864.1"/>
    </source>
</evidence>
<accession>A0A1H5LD02</accession>
<feature type="transmembrane region" description="Helical" evidence="2">
    <location>
        <begin position="170"/>
        <end position="192"/>
    </location>
</feature>
<evidence type="ECO:0008006" key="5">
    <source>
        <dbReference type="Google" id="ProtNLM"/>
    </source>
</evidence>
<gene>
    <name evidence="3" type="ORF">SAMN04489740_2406</name>
</gene>
<feature type="transmembrane region" description="Helical" evidence="2">
    <location>
        <begin position="144"/>
        <end position="164"/>
    </location>
</feature>
<evidence type="ECO:0000256" key="1">
    <source>
        <dbReference type="SAM" id="MobiDB-lite"/>
    </source>
</evidence>
<feature type="region of interest" description="Disordered" evidence="1">
    <location>
        <begin position="533"/>
        <end position="552"/>
    </location>
</feature>
<feature type="transmembrane region" description="Helical" evidence="2">
    <location>
        <begin position="222"/>
        <end position="255"/>
    </location>
</feature>
<proteinExistence type="predicted"/>
<keyword evidence="2" id="KW-1133">Transmembrane helix</keyword>
<feature type="transmembrane region" description="Helical" evidence="2">
    <location>
        <begin position="475"/>
        <end position="491"/>
    </location>
</feature>
<feature type="transmembrane region" description="Helical" evidence="2">
    <location>
        <begin position="441"/>
        <end position="463"/>
    </location>
</feature>
<sequence>MSLTPPPLNRRGTPSVFRRILTQLSPGNVTHDGAVRSWIPWLAGCVSTAFLLFRLLVPTTVGMGDQGDGRRLLCPLGVANLRPWAYGDFTRYIYPRWEPHEWFGEACGADGSGEPYYSSQTLLLWPAKALSALLGWGPGLDTRAVAIMCCIVFGVLTAFLITQLPGRVGFRLLAAALFTLVSADGIFADFFVSGYSEPAAFLGVYATVIALLYWWRHPRHRLIGLLLVLAAAAFMIAAKTQTASFIPVIVLALCWQPESDRPLRFRDSKVPGIDARVRRRRPGRAKVGRYAPALAGLLLLGTFTAAFSNAQPQRFTELNLYNAVFTEMLPHSPAPDADLRWLGLDPSFIDSSGTTVASDNAAVYNPHYEQFIQKVSLSKIGLFYISHPDRLASMASRGLDAMTQPELGYLGSYEDGTGHAPHEKERRFAPVLLIFTAFRDAPGLLVGLQLTTLFLGFGAAFSARSSRAGRAVGKTAVVLVPAIWLQFWAVMMTEGQSETYKHLIIADYMTALCLPLLLILIVVQLRSQIPAPALKPDSRSESPPQVSADVKV</sequence>
<evidence type="ECO:0000256" key="2">
    <source>
        <dbReference type="SAM" id="Phobius"/>
    </source>
</evidence>
<reference evidence="3 4" key="1">
    <citation type="submission" date="2016-10" db="EMBL/GenBank/DDBJ databases">
        <authorList>
            <person name="de Groot N.N."/>
        </authorList>
    </citation>
    <scope>NUCLEOTIDE SEQUENCE [LARGE SCALE GENOMIC DNA]</scope>
    <source>
        <strain evidence="3 4">DSM 22274</strain>
    </source>
</reference>
<feature type="transmembrane region" description="Helical" evidence="2">
    <location>
        <begin position="38"/>
        <end position="57"/>
    </location>
</feature>
<dbReference type="AlphaFoldDB" id="A0A1H5LD02"/>
<dbReference type="RefSeq" id="WP_074711772.1">
    <property type="nucleotide sequence ID" value="NZ_FNTV01000001.1"/>
</dbReference>
<organism evidence="3 4">
    <name type="scientific">Arthrobacter alpinus</name>
    <dbReference type="NCBI Taxonomy" id="656366"/>
    <lineage>
        <taxon>Bacteria</taxon>
        <taxon>Bacillati</taxon>
        <taxon>Actinomycetota</taxon>
        <taxon>Actinomycetes</taxon>
        <taxon>Micrococcales</taxon>
        <taxon>Micrococcaceae</taxon>
        <taxon>Arthrobacter</taxon>
    </lineage>
</organism>
<protein>
    <recommendedName>
        <fullName evidence="5">Glycosyltransferase RgtA/B/C/D-like domain-containing protein</fullName>
    </recommendedName>
</protein>
<keyword evidence="2" id="KW-0812">Transmembrane</keyword>